<dbReference type="RefSeq" id="WP_110887100.1">
    <property type="nucleotide sequence ID" value="NZ_QJSX01000009.1"/>
</dbReference>
<dbReference type="EMBL" id="QJSX01000009">
    <property type="protein sequence ID" value="PYE53293.1"/>
    <property type="molecule type" value="Genomic_DNA"/>
</dbReference>
<keyword evidence="2" id="KW-1185">Reference proteome</keyword>
<proteinExistence type="predicted"/>
<protein>
    <submittedName>
        <fullName evidence="1">Uncharacterized protein</fullName>
    </submittedName>
</protein>
<dbReference type="Proteomes" id="UP000248326">
    <property type="component" value="Unassembled WGS sequence"/>
</dbReference>
<gene>
    <name evidence="1" type="ORF">DES52_10965</name>
</gene>
<evidence type="ECO:0000313" key="1">
    <source>
        <dbReference type="EMBL" id="PYE53293.1"/>
    </source>
</evidence>
<comment type="caution">
    <text evidence="1">The sequence shown here is derived from an EMBL/GenBank/DDBJ whole genome shotgun (WGS) entry which is preliminary data.</text>
</comment>
<accession>A0A318S8C4</accession>
<organism evidence="1 2">
    <name type="scientific">Deinococcus yavapaiensis KR-236</name>
    <dbReference type="NCBI Taxonomy" id="694435"/>
    <lineage>
        <taxon>Bacteria</taxon>
        <taxon>Thermotogati</taxon>
        <taxon>Deinococcota</taxon>
        <taxon>Deinococci</taxon>
        <taxon>Deinococcales</taxon>
        <taxon>Deinococcaceae</taxon>
        <taxon>Deinococcus</taxon>
    </lineage>
</organism>
<sequence length="80" mass="9533">MNDNLIDALRDYQEERPWGYRMPLTERLIELLEGGMEPQEALDEIERDARIADVKVRNHQWGRNTSLQNTLEELREVVRP</sequence>
<dbReference type="AlphaFoldDB" id="A0A318S8C4"/>
<name>A0A318S8C4_9DEIO</name>
<evidence type="ECO:0000313" key="2">
    <source>
        <dbReference type="Proteomes" id="UP000248326"/>
    </source>
</evidence>
<reference evidence="1 2" key="1">
    <citation type="submission" date="2018-06" db="EMBL/GenBank/DDBJ databases">
        <title>Genomic Encyclopedia of Type Strains, Phase IV (KMG-IV): sequencing the most valuable type-strain genomes for metagenomic binning, comparative biology and taxonomic classification.</title>
        <authorList>
            <person name="Goeker M."/>
        </authorList>
    </citation>
    <scope>NUCLEOTIDE SEQUENCE [LARGE SCALE GENOMIC DNA]</scope>
    <source>
        <strain evidence="1 2">DSM 18048</strain>
    </source>
</reference>